<dbReference type="Pfam" id="PF04233">
    <property type="entry name" value="Phage_Mu_F"/>
    <property type="match status" value="1"/>
</dbReference>
<sequence>MAKPDYAHKMTDAELSKLEQRIAKLYKEAADELTDTVKAYFEQFEKRDAAMKEKLDAGEITEQHYKQWRLAQIGRGKRFVALRDKVAARYTSANETAITYVNDKTPGIYSINRNFTAYTIEKVCKNVDFTLFDEQTVKRLIVKQPDLMPHYPPERAVQRGIDLKYGKQQITASVTSSILQGKSIGKIADDLQSRIQDMNRVSAIRAARTATTAAECAGRLDSYLAAKDMGIAIRQEWVATLDGRTRHAHAAADGQVVDVDKPFVLDGYHLMYPGDSSAPGYLVYNCRCTTVAVVDGVGTGNTMRRVRDPETGQNALVEDMTYDEWVKWKMAKGAFYDLSLQPQAVTMESISRVKAFKCETLDEAGQMRLKNMHKQLLLEARKQTLGTEVARVFGLNMEHLTGYLVGEDNKKSVYISDMEEPYIAIHTHPSGSTLSPKDLMRFAERDNLKMLTAIGNDGHIYAIEKTKAFNKAAFMDKVIAINEETDRVVKGDDSKLNKLEKIDMFIRNQLKDISEYGAKYHE</sequence>
<dbReference type="InterPro" id="IPR006528">
    <property type="entry name" value="Phage_head_morphogenesis_dom"/>
</dbReference>
<dbReference type="EMBL" id="BK015943">
    <property type="protein sequence ID" value="DAF86343.1"/>
    <property type="molecule type" value="Genomic_DNA"/>
</dbReference>
<accession>A0A8S5TVZ9</accession>
<feature type="coiled-coil region" evidence="1">
    <location>
        <begin position="8"/>
        <end position="35"/>
    </location>
</feature>
<evidence type="ECO:0000259" key="2">
    <source>
        <dbReference type="Pfam" id="PF04233"/>
    </source>
</evidence>
<feature type="domain" description="Phage head morphogenesis" evidence="2">
    <location>
        <begin position="168"/>
        <end position="290"/>
    </location>
</feature>
<protein>
    <submittedName>
        <fullName evidence="3">Minor capsid protein</fullName>
    </submittedName>
</protein>
<reference evidence="3" key="1">
    <citation type="journal article" date="2021" name="Proc. Natl. Acad. Sci. U.S.A.">
        <title>A Catalog of Tens of Thousands of Viruses from Human Metagenomes Reveals Hidden Associations with Chronic Diseases.</title>
        <authorList>
            <person name="Tisza M.J."/>
            <person name="Buck C.B."/>
        </authorList>
    </citation>
    <scope>NUCLEOTIDE SEQUENCE</scope>
    <source>
        <strain evidence="3">CtmxA102</strain>
    </source>
</reference>
<keyword evidence="1" id="KW-0175">Coiled coil</keyword>
<proteinExistence type="predicted"/>
<name>A0A8S5TVZ9_9CAUD</name>
<organism evidence="3">
    <name type="scientific">Siphoviridae sp. ctmxA102</name>
    <dbReference type="NCBI Taxonomy" id="2825657"/>
    <lineage>
        <taxon>Viruses</taxon>
        <taxon>Duplodnaviria</taxon>
        <taxon>Heunggongvirae</taxon>
        <taxon>Uroviricota</taxon>
        <taxon>Caudoviricetes</taxon>
    </lineage>
</organism>
<evidence type="ECO:0000256" key="1">
    <source>
        <dbReference type="SAM" id="Coils"/>
    </source>
</evidence>
<evidence type="ECO:0000313" key="3">
    <source>
        <dbReference type="EMBL" id="DAF86343.1"/>
    </source>
</evidence>